<dbReference type="Pfam" id="PF02585">
    <property type="entry name" value="PIG-L"/>
    <property type="match status" value="1"/>
</dbReference>
<protein>
    <submittedName>
        <fullName evidence="2">N-acetylglucosaminyl deacetylase, LmbE family</fullName>
    </submittedName>
</protein>
<dbReference type="SUPFAM" id="SSF102588">
    <property type="entry name" value="LmbE-like"/>
    <property type="match status" value="1"/>
</dbReference>
<organism evidence="2 3">
    <name type="scientific">Geodermatophilus dictyosporus</name>
    <dbReference type="NCBI Taxonomy" id="1523247"/>
    <lineage>
        <taxon>Bacteria</taxon>
        <taxon>Bacillati</taxon>
        <taxon>Actinomycetota</taxon>
        <taxon>Actinomycetes</taxon>
        <taxon>Geodermatophilales</taxon>
        <taxon>Geodermatophilaceae</taxon>
        <taxon>Geodermatophilus</taxon>
    </lineage>
</organism>
<dbReference type="RefSeq" id="WP_091109081.1">
    <property type="nucleotide sequence ID" value="NZ_FOWQ01000003.1"/>
</dbReference>
<dbReference type="InterPro" id="IPR024078">
    <property type="entry name" value="LmbE-like_dom_sf"/>
</dbReference>
<accession>A0A1I5MXZ2</accession>
<dbReference type="EMBL" id="FOWQ01000003">
    <property type="protein sequence ID" value="SFP13986.1"/>
    <property type="molecule type" value="Genomic_DNA"/>
</dbReference>
<evidence type="ECO:0000313" key="2">
    <source>
        <dbReference type="EMBL" id="SFP13986.1"/>
    </source>
</evidence>
<name>A0A1I5MXZ2_9ACTN</name>
<dbReference type="OrthoDB" id="3514174at2"/>
<sequence>MLHLTPGPGRPLRLALVGAHCDDVEIGAGGLLLDLGERGALAAVDVLVATSTPVREAEASASLAAFCAPVRPAVTFWGLPDGRLPGHWDEVKDRLQRFAASTSPDLVLAPSPADAHQDHRLLGELVRTAFRDHLVLHYEVPKWDGDLGAGRPQTYWPLSERLLRRKAALLHEHYGSQRGHDWFGEDTFLALARLRGVECRSEYAEAFSAPKAVLGWPADRAPAP</sequence>
<dbReference type="Proteomes" id="UP000198857">
    <property type="component" value="Unassembled WGS sequence"/>
</dbReference>
<dbReference type="STRING" id="1523247.SAMN05660464_2190"/>
<gene>
    <name evidence="2" type="ORF">SAMN05660464_2190</name>
</gene>
<evidence type="ECO:0000256" key="1">
    <source>
        <dbReference type="ARBA" id="ARBA00022833"/>
    </source>
</evidence>
<dbReference type="InterPro" id="IPR003737">
    <property type="entry name" value="GlcNAc_PI_deacetylase-related"/>
</dbReference>
<dbReference type="AlphaFoldDB" id="A0A1I5MXZ2"/>
<reference evidence="3" key="1">
    <citation type="submission" date="2016-10" db="EMBL/GenBank/DDBJ databases">
        <authorList>
            <person name="Varghese N."/>
            <person name="Submissions S."/>
        </authorList>
    </citation>
    <scope>NUCLEOTIDE SEQUENCE [LARGE SCALE GENOMIC DNA]</scope>
    <source>
        <strain evidence="3">DSM 44208</strain>
    </source>
</reference>
<dbReference type="Gene3D" id="3.40.50.10320">
    <property type="entry name" value="LmbE-like"/>
    <property type="match status" value="1"/>
</dbReference>
<keyword evidence="1" id="KW-0862">Zinc</keyword>
<keyword evidence="3" id="KW-1185">Reference proteome</keyword>
<dbReference type="GO" id="GO:0016137">
    <property type="term" value="P:glycoside metabolic process"/>
    <property type="evidence" value="ECO:0007669"/>
    <property type="project" value="UniProtKB-ARBA"/>
</dbReference>
<proteinExistence type="predicted"/>
<evidence type="ECO:0000313" key="3">
    <source>
        <dbReference type="Proteomes" id="UP000198857"/>
    </source>
</evidence>